<dbReference type="GO" id="GO:0016020">
    <property type="term" value="C:membrane"/>
    <property type="evidence" value="ECO:0007669"/>
    <property type="project" value="InterPro"/>
</dbReference>
<protein>
    <recommendedName>
        <fullName evidence="5">Neurotransmitter-gated ion-channel ligand-binding domain-containing protein</fullName>
    </recommendedName>
</protein>
<proteinExistence type="predicted"/>
<evidence type="ECO:0000313" key="3">
    <source>
        <dbReference type="EMBL" id="MBL0718373.1"/>
    </source>
</evidence>
<feature type="transmembrane region" description="Helical" evidence="1">
    <location>
        <begin position="289"/>
        <end position="312"/>
    </location>
</feature>
<evidence type="ECO:0008006" key="5">
    <source>
        <dbReference type="Google" id="ProtNLM"/>
    </source>
</evidence>
<evidence type="ECO:0000256" key="2">
    <source>
        <dbReference type="SAM" id="SignalP"/>
    </source>
</evidence>
<dbReference type="EMBL" id="JAERRA010000001">
    <property type="protein sequence ID" value="MBL0718373.1"/>
    <property type="molecule type" value="Genomic_DNA"/>
</dbReference>
<keyword evidence="2" id="KW-0732">Signal</keyword>
<name>A0A9X0XCF5_9BURK</name>
<comment type="caution">
    <text evidence="3">The sequence shown here is derived from an EMBL/GenBank/DDBJ whole genome shotgun (WGS) entry which is preliminary data.</text>
</comment>
<evidence type="ECO:0000256" key="1">
    <source>
        <dbReference type="SAM" id="Phobius"/>
    </source>
</evidence>
<sequence>MVLLALAGALAAGPALAAPSEVVIGAYVNKIQDLNFRENKYALDFYLWFRWKAEGRLANYKPLDSFEIINGKIENKSSIVEKTIGDMNYASVRVSATISESWDLTHFPFDRHTLGVFIEDSVFTLEDMVFVHDTKNSALGDELDLPGWRASNFSSDVRTKIYRTNYGDVSLPSDAKSEYSRFAFLTDIDRLSQGSAIKLLSTVLLATAVAFVAFMVKPSDLDARFGMGVGSLFAVAASAFIAASAVPDSGEMTIADKLHMVALGFIFVTLLISSLCLKFEVRGREELAFAIDRVCLVLLPLAFYGWAGWLILTRPQ</sequence>
<keyword evidence="1" id="KW-0472">Membrane</keyword>
<dbReference type="GO" id="GO:0005230">
    <property type="term" value="F:extracellular ligand-gated monoatomic ion channel activity"/>
    <property type="evidence" value="ECO:0007669"/>
    <property type="project" value="InterPro"/>
</dbReference>
<keyword evidence="4" id="KW-1185">Reference proteome</keyword>
<feature type="chain" id="PRO_5040951378" description="Neurotransmitter-gated ion-channel ligand-binding domain-containing protein" evidence="2">
    <location>
        <begin position="18"/>
        <end position="316"/>
    </location>
</feature>
<dbReference type="Proteomes" id="UP000643207">
    <property type="component" value="Unassembled WGS sequence"/>
</dbReference>
<feature type="transmembrane region" description="Helical" evidence="1">
    <location>
        <begin position="196"/>
        <end position="216"/>
    </location>
</feature>
<reference evidence="3 4" key="1">
    <citation type="submission" date="2021-01" db="EMBL/GenBank/DDBJ databases">
        <title>Piscinibacter sp. Jin2 Genome sequencing and assembly.</title>
        <authorList>
            <person name="Kim I."/>
        </authorList>
    </citation>
    <scope>NUCLEOTIDE SEQUENCE [LARGE SCALE GENOMIC DNA]</scope>
    <source>
        <strain evidence="3 4">Jin2</strain>
    </source>
</reference>
<feature type="transmembrane region" description="Helical" evidence="1">
    <location>
        <begin position="258"/>
        <end position="277"/>
    </location>
</feature>
<dbReference type="SUPFAM" id="SSF63712">
    <property type="entry name" value="Nicotinic receptor ligand binding domain-like"/>
    <property type="match status" value="1"/>
</dbReference>
<organism evidence="3 4">
    <name type="scientific">Aquariibacter lacus</name>
    <dbReference type="NCBI Taxonomy" id="2801332"/>
    <lineage>
        <taxon>Bacteria</taxon>
        <taxon>Pseudomonadati</taxon>
        <taxon>Pseudomonadota</taxon>
        <taxon>Betaproteobacteria</taxon>
        <taxon>Burkholderiales</taxon>
        <taxon>Sphaerotilaceae</taxon>
        <taxon>Aquariibacter</taxon>
    </lineage>
</organism>
<keyword evidence="1" id="KW-1133">Transmembrane helix</keyword>
<keyword evidence="1" id="KW-0812">Transmembrane</keyword>
<evidence type="ECO:0000313" key="4">
    <source>
        <dbReference type="Proteomes" id="UP000643207"/>
    </source>
</evidence>
<gene>
    <name evidence="3" type="ORF">JI742_00580</name>
</gene>
<accession>A0A9X0XCF5</accession>
<dbReference type="RefSeq" id="WP_201822977.1">
    <property type="nucleotide sequence ID" value="NZ_JAERRA010000001.1"/>
</dbReference>
<feature type="signal peptide" evidence="2">
    <location>
        <begin position="1"/>
        <end position="17"/>
    </location>
</feature>
<dbReference type="InterPro" id="IPR036734">
    <property type="entry name" value="Neur_chan_lig-bd_sf"/>
</dbReference>
<dbReference type="InterPro" id="IPR038050">
    <property type="entry name" value="Neuro_actylchol_rec"/>
</dbReference>
<dbReference type="Gene3D" id="2.70.170.10">
    <property type="entry name" value="Neurotransmitter-gated ion-channel ligand-binding domain"/>
    <property type="match status" value="1"/>
</dbReference>
<feature type="transmembrane region" description="Helical" evidence="1">
    <location>
        <begin position="228"/>
        <end position="246"/>
    </location>
</feature>
<dbReference type="Gene3D" id="1.20.58.390">
    <property type="entry name" value="Neurotransmitter-gated ion-channel transmembrane domain"/>
    <property type="match status" value="1"/>
</dbReference>
<dbReference type="AlphaFoldDB" id="A0A9X0XCF5"/>